<dbReference type="Pfam" id="PF20533">
    <property type="entry name" value="DUF6748"/>
    <property type="match status" value="1"/>
</dbReference>
<dbReference type="eggNOG" id="ENOG502ZZN9">
    <property type="taxonomic scope" value="Bacteria"/>
</dbReference>
<keyword evidence="4" id="KW-1185">Reference proteome</keyword>
<feature type="region of interest" description="Disordered" evidence="1">
    <location>
        <begin position="1"/>
        <end position="21"/>
    </location>
</feature>
<evidence type="ECO:0000259" key="2">
    <source>
        <dbReference type="Pfam" id="PF20533"/>
    </source>
</evidence>
<reference evidence="3 4" key="1">
    <citation type="submission" date="2013-05" db="EMBL/GenBank/DDBJ databases">
        <title>Genome assembly of Chondromyces apiculatus DSM 436.</title>
        <authorList>
            <person name="Sharma G."/>
            <person name="Khatri I."/>
            <person name="Kaur C."/>
            <person name="Mayilraj S."/>
            <person name="Subramanian S."/>
        </authorList>
    </citation>
    <scope>NUCLEOTIDE SEQUENCE [LARGE SCALE GENOMIC DNA]</scope>
    <source>
        <strain evidence="3 4">DSM 436</strain>
    </source>
</reference>
<dbReference type="AlphaFoldDB" id="A0A017T810"/>
<proteinExistence type="predicted"/>
<gene>
    <name evidence="3" type="ORF">CAP_4207</name>
</gene>
<dbReference type="STRING" id="1192034.CAP_4207"/>
<evidence type="ECO:0000256" key="1">
    <source>
        <dbReference type="SAM" id="MobiDB-lite"/>
    </source>
</evidence>
<evidence type="ECO:0000313" key="3">
    <source>
        <dbReference type="EMBL" id="EYF04731.1"/>
    </source>
</evidence>
<sequence>MALLGISSDAKAAPTSSGGEDEVRDETFYVVTAVDVRRCAQPYCGGYFVSEVNQKRTRCVDGTYAASCYVAAIDLFSLGVSNPQEASLRQGNTVFYGSIVPRDDVNRPIGDLVVEEAWAGLTAGKVTSTLFHVENNGLQCIAAPCPSYDMALLNSEQTSAIHEVDLSGAAGTDAQKGLAMRQLLTGAGVLVEGRTTIKPDAGPAGDATVLAARQVYIPVVRDE</sequence>
<accession>A0A017T810</accession>
<organism evidence="3 4">
    <name type="scientific">Chondromyces apiculatus DSM 436</name>
    <dbReference type="NCBI Taxonomy" id="1192034"/>
    <lineage>
        <taxon>Bacteria</taxon>
        <taxon>Pseudomonadati</taxon>
        <taxon>Myxococcota</taxon>
        <taxon>Polyangia</taxon>
        <taxon>Polyangiales</taxon>
        <taxon>Polyangiaceae</taxon>
        <taxon>Chondromyces</taxon>
    </lineage>
</organism>
<comment type="caution">
    <text evidence="3">The sequence shown here is derived from an EMBL/GenBank/DDBJ whole genome shotgun (WGS) entry which is preliminary data.</text>
</comment>
<evidence type="ECO:0000313" key="4">
    <source>
        <dbReference type="Proteomes" id="UP000019678"/>
    </source>
</evidence>
<name>A0A017T810_9BACT</name>
<protein>
    <recommendedName>
        <fullName evidence="2">DUF6748 domain-containing protein</fullName>
    </recommendedName>
</protein>
<dbReference type="Proteomes" id="UP000019678">
    <property type="component" value="Unassembled WGS sequence"/>
</dbReference>
<dbReference type="InterPro" id="IPR046636">
    <property type="entry name" value="DUF6748"/>
</dbReference>
<feature type="domain" description="DUF6748" evidence="2">
    <location>
        <begin position="29"/>
        <end position="220"/>
    </location>
</feature>
<dbReference type="EMBL" id="ASRX01000030">
    <property type="protein sequence ID" value="EYF04731.1"/>
    <property type="molecule type" value="Genomic_DNA"/>
</dbReference>